<reference evidence="1 2" key="1">
    <citation type="submission" date="2019-12" db="EMBL/GenBank/DDBJ databases">
        <title>Genomic-based taxomic classification of the family Erythrobacteraceae.</title>
        <authorList>
            <person name="Xu L."/>
        </authorList>
    </citation>
    <scope>NUCLEOTIDE SEQUENCE [LARGE SCALE GENOMIC DNA]</scope>
    <source>
        <strain evidence="1 2">H32</strain>
    </source>
</reference>
<protein>
    <submittedName>
        <fullName evidence="1">Uncharacterized protein</fullName>
    </submittedName>
</protein>
<dbReference type="EMBL" id="WTYO01000003">
    <property type="protein sequence ID" value="MXO69038.1"/>
    <property type="molecule type" value="Genomic_DNA"/>
</dbReference>
<evidence type="ECO:0000313" key="2">
    <source>
        <dbReference type="Proteomes" id="UP000444401"/>
    </source>
</evidence>
<comment type="caution">
    <text evidence="1">The sequence shown here is derived from an EMBL/GenBank/DDBJ whole genome shotgun (WGS) entry which is preliminary data.</text>
</comment>
<keyword evidence="2" id="KW-1185">Reference proteome</keyword>
<dbReference type="Proteomes" id="UP000444401">
    <property type="component" value="Unassembled WGS sequence"/>
</dbReference>
<sequence>MSDLEKLNRLRHLMQIRDVIRARTSSYGIARTHSASLQLSSSSGRSHYLEYAGDPARNDHHLSAPTKQYKGHDDAVEYRHSREDAQKDLDLLVSALDVPELRDEFVSAVAKIARKASQIKHAASNARNNSKPDGVTASRLRERWAGNALFELEVRGYEFTDQEKREISREVREIVDELGLREKFGYTGGMDFQLPSYHEINKLYHQMKKASRIGETDAPNP</sequence>
<accession>A0ABW9UXY7</accession>
<organism evidence="1 2">
    <name type="scientific">Pelagerythrobacter marinus</name>
    <dbReference type="NCBI Taxonomy" id="538382"/>
    <lineage>
        <taxon>Bacteria</taxon>
        <taxon>Pseudomonadati</taxon>
        <taxon>Pseudomonadota</taxon>
        <taxon>Alphaproteobacteria</taxon>
        <taxon>Sphingomonadales</taxon>
        <taxon>Erythrobacteraceae</taxon>
        <taxon>Pelagerythrobacter</taxon>
    </lineage>
</organism>
<name>A0ABW9UXY7_9SPHN</name>
<dbReference type="RefSeq" id="WP_160733628.1">
    <property type="nucleotide sequence ID" value="NZ_WTYO01000003.1"/>
</dbReference>
<evidence type="ECO:0000313" key="1">
    <source>
        <dbReference type="EMBL" id="MXO69038.1"/>
    </source>
</evidence>
<proteinExistence type="predicted"/>
<gene>
    <name evidence="1" type="ORF">GRI72_09395</name>
</gene>